<reference evidence="1" key="1">
    <citation type="submission" date="2020-12" db="EMBL/GenBank/DDBJ databases">
        <title>Metabolic potential, ecology and presence of endohyphal bacteria is reflected in genomic diversity of Mucoromycotina.</title>
        <authorList>
            <person name="Muszewska A."/>
            <person name="Okrasinska A."/>
            <person name="Steczkiewicz K."/>
            <person name="Drgas O."/>
            <person name="Orlowska M."/>
            <person name="Perlinska-Lenart U."/>
            <person name="Aleksandrzak-Piekarczyk T."/>
            <person name="Szatraj K."/>
            <person name="Zielenkiewicz U."/>
            <person name="Pilsyk S."/>
            <person name="Malc E."/>
            <person name="Mieczkowski P."/>
            <person name="Kruszewska J.S."/>
            <person name="Biernat P."/>
            <person name="Pawlowska J."/>
        </authorList>
    </citation>
    <scope>NUCLEOTIDE SEQUENCE</scope>
    <source>
        <strain evidence="1">CBS 226.32</strain>
    </source>
</reference>
<sequence>MLSSIFQNIAHLVIRNESAARVGINCLKNVHDQLKDNATKNILAQILELEEEGGLITIINNFELSRLLQSLADLMATSLKITNLYAAKLFAKSLQA</sequence>
<comment type="caution">
    <text evidence="1">The sequence shown here is derived from an EMBL/GenBank/DDBJ whole genome shotgun (WGS) entry which is preliminary data.</text>
</comment>
<gene>
    <name evidence="1" type="ORF">INT46_005312</name>
</gene>
<evidence type="ECO:0000313" key="2">
    <source>
        <dbReference type="Proteomes" id="UP000650833"/>
    </source>
</evidence>
<name>A0A8H7UUI6_9FUNG</name>
<accession>A0A8H7UUI6</accession>
<protein>
    <submittedName>
        <fullName evidence="1">Uncharacterized protein</fullName>
    </submittedName>
</protein>
<organism evidence="1 2">
    <name type="scientific">Mucor plumbeus</name>
    <dbReference type="NCBI Taxonomy" id="97098"/>
    <lineage>
        <taxon>Eukaryota</taxon>
        <taxon>Fungi</taxon>
        <taxon>Fungi incertae sedis</taxon>
        <taxon>Mucoromycota</taxon>
        <taxon>Mucoromycotina</taxon>
        <taxon>Mucoromycetes</taxon>
        <taxon>Mucorales</taxon>
        <taxon>Mucorineae</taxon>
        <taxon>Mucoraceae</taxon>
        <taxon>Mucor</taxon>
    </lineage>
</organism>
<dbReference type="AlphaFoldDB" id="A0A8H7UUI6"/>
<dbReference type="EMBL" id="JAEPRC010000493">
    <property type="protein sequence ID" value="KAG2196115.1"/>
    <property type="molecule type" value="Genomic_DNA"/>
</dbReference>
<proteinExistence type="predicted"/>
<dbReference type="Proteomes" id="UP000650833">
    <property type="component" value="Unassembled WGS sequence"/>
</dbReference>
<keyword evidence="2" id="KW-1185">Reference proteome</keyword>
<evidence type="ECO:0000313" key="1">
    <source>
        <dbReference type="EMBL" id="KAG2196115.1"/>
    </source>
</evidence>